<evidence type="ECO:0000313" key="2">
    <source>
        <dbReference type="Proteomes" id="UP000092600"/>
    </source>
</evidence>
<evidence type="ECO:0000313" key="1">
    <source>
        <dbReference type="EMBL" id="OAY74154.1"/>
    </source>
</evidence>
<sequence length="62" mass="6562">MKSECFSRQASINEDLRITASGSLPSASVPPPGELILEKLEVVESSVKVALALDFSRTTAAI</sequence>
<reference evidence="1 2" key="1">
    <citation type="journal article" date="2016" name="DNA Res.">
        <title>The draft genome of MD-2 pineapple using hybrid error correction of long reads.</title>
        <authorList>
            <person name="Redwan R.M."/>
            <person name="Saidin A."/>
            <person name="Kumar S.V."/>
        </authorList>
    </citation>
    <scope>NUCLEOTIDE SEQUENCE [LARGE SCALE GENOMIC DNA]</scope>
    <source>
        <strain evidence="2">cv. MD2</strain>
        <tissue evidence="1">Leaf</tissue>
    </source>
</reference>
<accession>A0A199VAP2</accession>
<dbReference type="EMBL" id="LSRQ01002477">
    <property type="protein sequence ID" value="OAY74154.1"/>
    <property type="molecule type" value="Genomic_DNA"/>
</dbReference>
<dbReference type="AlphaFoldDB" id="A0A199VAP2"/>
<dbReference type="Proteomes" id="UP000092600">
    <property type="component" value="Unassembled WGS sequence"/>
</dbReference>
<name>A0A199VAP2_ANACO</name>
<gene>
    <name evidence="1" type="ORF">ACMD2_12939</name>
</gene>
<proteinExistence type="predicted"/>
<organism evidence="1 2">
    <name type="scientific">Ananas comosus</name>
    <name type="common">Pineapple</name>
    <name type="synonym">Ananas ananas</name>
    <dbReference type="NCBI Taxonomy" id="4615"/>
    <lineage>
        <taxon>Eukaryota</taxon>
        <taxon>Viridiplantae</taxon>
        <taxon>Streptophyta</taxon>
        <taxon>Embryophyta</taxon>
        <taxon>Tracheophyta</taxon>
        <taxon>Spermatophyta</taxon>
        <taxon>Magnoliopsida</taxon>
        <taxon>Liliopsida</taxon>
        <taxon>Poales</taxon>
        <taxon>Bromeliaceae</taxon>
        <taxon>Bromelioideae</taxon>
        <taxon>Ananas</taxon>
    </lineage>
</organism>
<comment type="caution">
    <text evidence="1">The sequence shown here is derived from an EMBL/GenBank/DDBJ whole genome shotgun (WGS) entry which is preliminary data.</text>
</comment>
<protein>
    <submittedName>
        <fullName evidence="1">Uncharacterized protein</fullName>
    </submittedName>
</protein>